<dbReference type="EMBL" id="CAJOBB010003235">
    <property type="protein sequence ID" value="CAF4028689.1"/>
    <property type="molecule type" value="Genomic_DNA"/>
</dbReference>
<feature type="compositionally biased region" description="Basic and acidic residues" evidence="1">
    <location>
        <begin position="198"/>
        <end position="216"/>
    </location>
</feature>
<comment type="caution">
    <text evidence="2">The sequence shown here is derived from an EMBL/GenBank/DDBJ whole genome shotgun (WGS) entry which is preliminary data.</text>
</comment>
<proteinExistence type="predicted"/>
<evidence type="ECO:0000313" key="4">
    <source>
        <dbReference type="Proteomes" id="UP000663860"/>
    </source>
</evidence>
<evidence type="ECO:0000313" key="2">
    <source>
        <dbReference type="EMBL" id="CAF0983474.1"/>
    </source>
</evidence>
<dbReference type="Proteomes" id="UP000663860">
    <property type="component" value="Unassembled WGS sequence"/>
</dbReference>
<evidence type="ECO:0000313" key="3">
    <source>
        <dbReference type="EMBL" id="CAF4028689.1"/>
    </source>
</evidence>
<gene>
    <name evidence="2" type="ORF">IZO911_LOCUS16701</name>
    <name evidence="3" type="ORF">KXQ929_LOCUS30158</name>
</gene>
<dbReference type="EMBL" id="CAJNOE010000151">
    <property type="protein sequence ID" value="CAF0983474.1"/>
    <property type="molecule type" value="Genomic_DNA"/>
</dbReference>
<sequence length="242" mass="28683">MTTIANKFQDVAKQLQNLTIWRPNERDPLLELEQWRTNAHLTIEGIYRQKRQEIEQISEKHEREFLRQLGRQRLALNNTRKKMLAKKEVSTHVRAQYETSILNDLQRIEYEMNVRLGRAQVIIETIPFNCENLITIGLKTYLSTTPTMYFNELITKHQPQKPARRSANEAQRAYTNWLETKNNEAIAQKELEDAKQRISSAREDPLTRRQQNEEGYKSWLQTKQAQDALKKKKLNIHNNTID</sequence>
<protein>
    <submittedName>
        <fullName evidence="2">Uncharacterized protein</fullName>
    </submittedName>
</protein>
<reference evidence="2" key="1">
    <citation type="submission" date="2021-02" db="EMBL/GenBank/DDBJ databases">
        <authorList>
            <person name="Nowell W R."/>
        </authorList>
    </citation>
    <scope>NUCLEOTIDE SEQUENCE</scope>
</reference>
<name>A0A814FD53_9BILA</name>
<organism evidence="2 4">
    <name type="scientific">Adineta steineri</name>
    <dbReference type="NCBI Taxonomy" id="433720"/>
    <lineage>
        <taxon>Eukaryota</taxon>
        <taxon>Metazoa</taxon>
        <taxon>Spiralia</taxon>
        <taxon>Gnathifera</taxon>
        <taxon>Rotifera</taxon>
        <taxon>Eurotatoria</taxon>
        <taxon>Bdelloidea</taxon>
        <taxon>Adinetida</taxon>
        <taxon>Adinetidae</taxon>
        <taxon>Adineta</taxon>
    </lineage>
</organism>
<accession>A0A814FD53</accession>
<evidence type="ECO:0000256" key="1">
    <source>
        <dbReference type="SAM" id="MobiDB-lite"/>
    </source>
</evidence>
<feature type="region of interest" description="Disordered" evidence="1">
    <location>
        <begin position="198"/>
        <end position="221"/>
    </location>
</feature>
<dbReference type="Proteomes" id="UP000663868">
    <property type="component" value="Unassembled WGS sequence"/>
</dbReference>
<dbReference type="AlphaFoldDB" id="A0A814FD53"/>